<accession>A0A6C7E4T9</accession>
<dbReference type="Proteomes" id="UP000011863">
    <property type="component" value="Chromosome"/>
</dbReference>
<keyword evidence="3" id="KW-0489">Methyltransferase</keyword>
<evidence type="ECO:0000313" key="4">
    <source>
        <dbReference type="Proteomes" id="UP000011863"/>
    </source>
</evidence>
<name>A0A6C7E4T9_ILUCY</name>
<gene>
    <name evidence="3" type="ORF">YM304_12290</name>
</gene>
<dbReference type="AlphaFoldDB" id="A0A6C7E4T9"/>
<sequence>MAAMRGYDSTSYGDGFADVYDDWYAEVTDVDATTARVVATLGSDAGRVLELGVGTGRLALPLADRNIDVVGVDSSQAMLDRLADRQRDRPHRVTAVCGDMATELPDGPFDVALVAYNTLFNLLGDGEQQACFHAVAERLAPGGAFIVEAVVPDETAQAGSDVSVRSMAVDRVVLSVSDHRPDQRRTSGQFVEFTESGGVRLRPWSIRWASVDDLDAMAASAGLALDTRFANMAGDEFDEHSTQHVSVYRAPR</sequence>
<feature type="domain" description="Methyltransferase" evidence="2">
    <location>
        <begin position="48"/>
        <end position="143"/>
    </location>
</feature>
<protein>
    <submittedName>
        <fullName evidence="3">Putative methyltransferase</fullName>
        <ecNumber evidence="3">2.1.1.-</ecNumber>
    </submittedName>
</protein>
<dbReference type="Gene3D" id="2.20.25.570">
    <property type="match status" value="1"/>
</dbReference>
<organism evidence="3 4">
    <name type="scientific">Ilumatobacter coccineus (strain NBRC 103263 / KCTC 29153 / YM16-304)</name>
    <dbReference type="NCBI Taxonomy" id="1313172"/>
    <lineage>
        <taxon>Bacteria</taxon>
        <taxon>Bacillati</taxon>
        <taxon>Actinomycetota</taxon>
        <taxon>Acidimicrobiia</taxon>
        <taxon>Acidimicrobiales</taxon>
        <taxon>Ilumatobacteraceae</taxon>
        <taxon>Ilumatobacter</taxon>
    </lineage>
</organism>
<dbReference type="GO" id="GO:0032259">
    <property type="term" value="P:methylation"/>
    <property type="evidence" value="ECO:0007669"/>
    <property type="project" value="UniProtKB-KW"/>
</dbReference>
<keyword evidence="4" id="KW-1185">Reference proteome</keyword>
<dbReference type="InterPro" id="IPR041698">
    <property type="entry name" value="Methyltransf_25"/>
</dbReference>
<dbReference type="PANTHER" id="PTHR43861">
    <property type="entry name" value="TRANS-ACONITATE 2-METHYLTRANSFERASE-RELATED"/>
    <property type="match status" value="1"/>
</dbReference>
<evidence type="ECO:0000256" key="1">
    <source>
        <dbReference type="ARBA" id="ARBA00022679"/>
    </source>
</evidence>
<dbReference type="SUPFAM" id="SSF53335">
    <property type="entry name" value="S-adenosyl-L-methionine-dependent methyltransferases"/>
    <property type="match status" value="1"/>
</dbReference>
<proteinExistence type="predicted"/>
<dbReference type="EMBL" id="AP012057">
    <property type="protein sequence ID" value="BAN01543.1"/>
    <property type="molecule type" value="Genomic_DNA"/>
</dbReference>
<evidence type="ECO:0000259" key="2">
    <source>
        <dbReference type="Pfam" id="PF13649"/>
    </source>
</evidence>
<dbReference type="EC" id="2.1.1.-" evidence="3"/>
<dbReference type="Pfam" id="PF13649">
    <property type="entry name" value="Methyltransf_25"/>
    <property type="match status" value="1"/>
</dbReference>
<dbReference type="Gene3D" id="3.40.50.150">
    <property type="entry name" value="Vaccinia Virus protein VP39"/>
    <property type="match status" value="1"/>
</dbReference>
<evidence type="ECO:0000313" key="3">
    <source>
        <dbReference type="EMBL" id="BAN01543.1"/>
    </source>
</evidence>
<dbReference type="InterPro" id="IPR029063">
    <property type="entry name" value="SAM-dependent_MTases_sf"/>
</dbReference>
<reference evidence="3 4" key="1">
    <citation type="journal article" date="2013" name="Int. J. Syst. Evol. Microbiol.">
        <title>Ilumatobacter nonamiense sp. nov. and Ilumatobacter coccineum sp. nov., isolated from seashore sand.</title>
        <authorList>
            <person name="Matsumoto A."/>
            <person name="Kasai H."/>
            <person name="Matsuo Y."/>
            <person name="Shizuri Y."/>
            <person name="Ichikawa N."/>
            <person name="Fujita N."/>
            <person name="Omura S."/>
            <person name="Takahashi Y."/>
        </authorList>
    </citation>
    <scope>NUCLEOTIDE SEQUENCE [LARGE SCALE GENOMIC DNA]</scope>
    <source>
        <strain evidence="4">NBRC 103263 / KCTC 29153 / YM16-304</strain>
    </source>
</reference>
<dbReference type="KEGG" id="aym:YM304_12290"/>
<keyword evidence="1 3" id="KW-0808">Transferase</keyword>
<dbReference type="GO" id="GO:0008168">
    <property type="term" value="F:methyltransferase activity"/>
    <property type="evidence" value="ECO:0007669"/>
    <property type="project" value="UniProtKB-KW"/>
</dbReference>
<dbReference type="CDD" id="cd02440">
    <property type="entry name" value="AdoMet_MTases"/>
    <property type="match status" value="1"/>
</dbReference>